<reference evidence="1" key="2">
    <citation type="journal article" date="2015" name="Fish Shellfish Immunol.">
        <title>Early steps in the European eel (Anguilla anguilla)-Vibrio vulnificus interaction in the gills: Role of the RtxA13 toxin.</title>
        <authorList>
            <person name="Callol A."/>
            <person name="Pajuelo D."/>
            <person name="Ebbesson L."/>
            <person name="Teles M."/>
            <person name="MacKenzie S."/>
            <person name="Amaro C."/>
        </authorList>
    </citation>
    <scope>NUCLEOTIDE SEQUENCE</scope>
</reference>
<name>A0A0E9WBV7_ANGAN</name>
<proteinExistence type="predicted"/>
<dbReference type="EMBL" id="GBXM01020755">
    <property type="protein sequence ID" value="JAH87822.1"/>
    <property type="molecule type" value="Transcribed_RNA"/>
</dbReference>
<sequence>MEGGSQSTITINVLHLTKWKPYMMQHTKVLLQPNTI</sequence>
<evidence type="ECO:0000313" key="1">
    <source>
        <dbReference type="EMBL" id="JAH87822.1"/>
    </source>
</evidence>
<accession>A0A0E9WBV7</accession>
<reference evidence="1" key="1">
    <citation type="submission" date="2014-11" db="EMBL/GenBank/DDBJ databases">
        <authorList>
            <person name="Amaro Gonzalez C."/>
        </authorList>
    </citation>
    <scope>NUCLEOTIDE SEQUENCE</scope>
</reference>
<protein>
    <submittedName>
        <fullName evidence="1">Uncharacterized protein</fullName>
    </submittedName>
</protein>
<dbReference type="AlphaFoldDB" id="A0A0E9WBV7"/>
<organism evidence="1">
    <name type="scientific">Anguilla anguilla</name>
    <name type="common">European freshwater eel</name>
    <name type="synonym">Muraena anguilla</name>
    <dbReference type="NCBI Taxonomy" id="7936"/>
    <lineage>
        <taxon>Eukaryota</taxon>
        <taxon>Metazoa</taxon>
        <taxon>Chordata</taxon>
        <taxon>Craniata</taxon>
        <taxon>Vertebrata</taxon>
        <taxon>Euteleostomi</taxon>
        <taxon>Actinopterygii</taxon>
        <taxon>Neopterygii</taxon>
        <taxon>Teleostei</taxon>
        <taxon>Anguilliformes</taxon>
        <taxon>Anguillidae</taxon>
        <taxon>Anguilla</taxon>
    </lineage>
</organism>